<gene>
    <name evidence="2" type="ORF">GMARGA_LOCUS15133</name>
</gene>
<evidence type="ECO:0000256" key="1">
    <source>
        <dbReference type="SAM" id="MobiDB-lite"/>
    </source>
</evidence>
<protein>
    <submittedName>
        <fullName evidence="2">6266_t:CDS:1</fullName>
    </submittedName>
</protein>
<name>A0ABN7V7W7_GIGMA</name>
<reference evidence="2 3" key="1">
    <citation type="submission" date="2021-06" db="EMBL/GenBank/DDBJ databases">
        <authorList>
            <person name="Kallberg Y."/>
            <person name="Tangrot J."/>
            <person name="Rosling A."/>
        </authorList>
    </citation>
    <scope>NUCLEOTIDE SEQUENCE [LARGE SCALE GENOMIC DNA]</scope>
    <source>
        <strain evidence="2 3">120-4 pot B 10/14</strain>
    </source>
</reference>
<sequence length="114" mass="13265">METNQLVSFGKNTEDGKNNSKDPIKETLAHDHKQRTECNDRLTINMTETHKKPCLQICLDIVLVGYSLNMNEDTKIKINQVLDWIKNNKIEHLNVAGQENEHLQEFMKNTILFK</sequence>
<keyword evidence="3" id="KW-1185">Reference proteome</keyword>
<dbReference type="Pfam" id="PF12694">
    <property type="entry name" value="cpYpsA"/>
    <property type="match status" value="1"/>
</dbReference>
<evidence type="ECO:0000313" key="3">
    <source>
        <dbReference type="Proteomes" id="UP000789901"/>
    </source>
</evidence>
<feature type="compositionally biased region" description="Polar residues" evidence="1">
    <location>
        <begin position="1"/>
        <end position="11"/>
    </location>
</feature>
<evidence type="ECO:0000313" key="2">
    <source>
        <dbReference type="EMBL" id="CAG8738562.1"/>
    </source>
</evidence>
<feature type="compositionally biased region" description="Basic and acidic residues" evidence="1">
    <location>
        <begin position="12"/>
        <end position="32"/>
    </location>
</feature>
<dbReference type="EMBL" id="CAJVQB010010298">
    <property type="protein sequence ID" value="CAG8738562.1"/>
    <property type="molecule type" value="Genomic_DNA"/>
</dbReference>
<feature type="region of interest" description="Disordered" evidence="1">
    <location>
        <begin position="1"/>
        <end position="32"/>
    </location>
</feature>
<accession>A0ABN7V7W7</accession>
<dbReference type="Gene3D" id="3.40.50.450">
    <property type="match status" value="1"/>
</dbReference>
<dbReference type="InterPro" id="IPR024755">
    <property type="entry name" value="cpYpsA"/>
</dbReference>
<dbReference type="Proteomes" id="UP000789901">
    <property type="component" value="Unassembled WGS sequence"/>
</dbReference>
<proteinExistence type="predicted"/>
<comment type="caution">
    <text evidence="2">The sequence shown here is derived from an EMBL/GenBank/DDBJ whole genome shotgun (WGS) entry which is preliminary data.</text>
</comment>
<organism evidence="2 3">
    <name type="scientific">Gigaspora margarita</name>
    <dbReference type="NCBI Taxonomy" id="4874"/>
    <lineage>
        <taxon>Eukaryota</taxon>
        <taxon>Fungi</taxon>
        <taxon>Fungi incertae sedis</taxon>
        <taxon>Mucoromycota</taxon>
        <taxon>Glomeromycotina</taxon>
        <taxon>Glomeromycetes</taxon>
        <taxon>Diversisporales</taxon>
        <taxon>Gigasporaceae</taxon>
        <taxon>Gigaspora</taxon>
    </lineage>
</organism>